<feature type="region of interest" description="Disordered" evidence="1">
    <location>
        <begin position="1"/>
        <end position="106"/>
    </location>
</feature>
<dbReference type="InterPro" id="IPR054090">
    <property type="entry name" value="Cep192_Spd-2-like_dom"/>
</dbReference>
<evidence type="ECO:0000313" key="4">
    <source>
        <dbReference type="Proteomes" id="UP000008068"/>
    </source>
</evidence>
<dbReference type="EMBL" id="GL379952">
    <property type="protein sequence ID" value="EGT37948.1"/>
    <property type="molecule type" value="Genomic_DNA"/>
</dbReference>
<feature type="compositionally biased region" description="Acidic residues" evidence="1">
    <location>
        <begin position="33"/>
        <end position="42"/>
    </location>
</feature>
<feature type="compositionally biased region" description="Basic and acidic residues" evidence="1">
    <location>
        <begin position="207"/>
        <end position="218"/>
    </location>
</feature>
<dbReference type="HOGENOM" id="CLU_341384_0_0_1"/>
<evidence type="ECO:0000256" key="1">
    <source>
        <dbReference type="SAM" id="MobiDB-lite"/>
    </source>
</evidence>
<feature type="domain" description="Cep192/Spd-2-like" evidence="2">
    <location>
        <begin position="482"/>
        <end position="583"/>
    </location>
</feature>
<evidence type="ECO:0000259" key="2">
    <source>
        <dbReference type="Pfam" id="PF22073"/>
    </source>
</evidence>
<dbReference type="Pfam" id="PF22073">
    <property type="entry name" value="Cep192_D4"/>
    <property type="match status" value="1"/>
</dbReference>
<gene>
    <name evidence="3" type="ORF">CAEBREN_20398</name>
</gene>
<dbReference type="InterPro" id="IPR013783">
    <property type="entry name" value="Ig-like_fold"/>
</dbReference>
<dbReference type="Gene3D" id="2.60.40.10">
    <property type="entry name" value="Immunoglobulins"/>
    <property type="match status" value="1"/>
</dbReference>
<organism evidence="4">
    <name type="scientific">Caenorhabditis brenneri</name>
    <name type="common">Nematode worm</name>
    <dbReference type="NCBI Taxonomy" id="135651"/>
    <lineage>
        <taxon>Eukaryota</taxon>
        <taxon>Metazoa</taxon>
        <taxon>Ecdysozoa</taxon>
        <taxon>Nematoda</taxon>
        <taxon>Chromadorea</taxon>
        <taxon>Rhabditida</taxon>
        <taxon>Rhabditina</taxon>
        <taxon>Rhabditomorpha</taxon>
        <taxon>Rhabditoidea</taxon>
        <taxon>Rhabditidae</taxon>
        <taxon>Peloderinae</taxon>
        <taxon>Caenorhabditis</taxon>
    </lineage>
</organism>
<dbReference type="AlphaFoldDB" id="G0NUT6"/>
<feature type="region of interest" description="Disordered" evidence="1">
    <location>
        <begin position="207"/>
        <end position="293"/>
    </location>
</feature>
<dbReference type="Proteomes" id="UP000008068">
    <property type="component" value="Unassembled WGS sequence"/>
</dbReference>
<feature type="compositionally biased region" description="Low complexity" evidence="1">
    <location>
        <begin position="395"/>
        <end position="411"/>
    </location>
</feature>
<evidence type="ECO:0000313" key="3">
    <source>
        <dbReference type="EMBL" id="EGT37948.1"/>
    </source>
</evidence>
<feature type="compositionally biased region" description="Polar residues" evidence="1">
    <location>
        <begin position="349"/>
        <end position="376"/>
    </location>
</feature>
<accession>G0NUT6</accession>
<feature type="compositionally biased region" description="Low complexity" evidence="1">
    <location>
        <begin position="427"/>
        <end position="444"/>
    </location>
</feature>
<dbReference type="OMA" id="FTKCKFI"/>
<proteinExistence type="predicted"/>
<feature type="compositionally biased region" description="Basic and acidic residues" evidence="1">
    <location>
        <begin position="50"/>
        <end position="77"/>
    </location>
</feature>
<feature type="region of interest" description="Disordered" evidence="1">
    <location>
        <begin position="394"/>
        <end position="458"/>
    </location>
</feature>
<keyword evidence="4" id="KW-1185">Reference proteome</keyword>
<reference evidence="4" key="1">
    <citation type="submission" date="2011-07" db="EMBL/GenBank/DDBJ databases">
        <authorList>
            <consortium name="Caenorhabditis brenneri Sequencing and Analysis Consortium"/>
            <person name="Wilson R.K."/>
        </authorList>
    </citation>
    <scope>NUCLEOTIDE SEQUENCE [LARGE SCALE GENOMIC DNA]</scope>
    <source>
        <strain evidence="4">PB2801</strain>
    </source>
</reference>
<dbReference type="eggNOG" id="ENOG502RT76">
    <property type="taxonomic scope" value="Eukaryota"/>
</dbReference>
<sequence length="830" mass="92943">MDMDDNEAHLNLANDNFEDISIEDGPVQSFYNSDEDVEEEEHVEPTSENFRAENRYKPSQHTPRELPTIREEKDDARSNASSRVATRPASSLSDRSNDVSGQFGFQSGGHVIERFTENFYSDENRAERLFPEEDLIKKGFTSPVRDKQNSWEPSVCHYEKQPTPEVQNNSPGLIFANMSSRKELAVIQPQKNQESSRDILLFERRNDENVHADSKGSPEKSTFATSPMNSTKYETKTSTPKRPGNTTRFGQRGLPSFECSTIYESPQRSSSPSRLFSSRQPPNPITPNTVGTTNSDTMLSNRTINDSMIKRVLGGNKKDHDLISALEQVQVPINQKLNVKAPAIQRQSMNTRNTSTNVQPSFHDTNTMQQSSSSQVTHHKFQGMKRVSNTMSDLTNSITTNSTSNTSRSSTAKIDSTRSSRNRGGFSDSSVSTVVPNSVSSSTSLNKDRDGRDSVSSMRTISRASSTMTIAGNCAQSVALPKPIQIGSKRLAFGVVPVNETLTMEIEIENVSDRQCLVRSNLDSNTTVVRIVDNKSTIVDPKKSMKLRVSFTPNRRGRYQVLLSIEVPSQNFHQKIPIWGLGGVSNIIPTSPLIQKTPNPSEFAMFSANMKRISFKLSNSEGERDGFALMTVYDSSMKPVPNECITYRPGRGVIVKKDSFKDVEIRIDTSMTDHQEDDCRAASAMSTASSIASVRRRVSVGADYVVEICWGEEVLRQRLRMLEFHTGQTHLIDGHDFTSHRFIGEDDFRKLPEGHPKILTEDNDLFASSYRTLYISLFSSTHDFHAFRETMRNSSNFSSGSDVTVMETTAFRHQTFVNDVTVVPKPTKRQ</sequence>
<name>G0NUT6_CAEBE</name>
<feature type="compositionally biased region" description="Polar residues" evidence="1">
    <location>
        <begin position="219"/>
        <end position="249"/>
    </location>
</feature>
<dbReference type="OrthoDB" id="5799239at2759"/>
<feature type="region of interest" description="Disordered" evidence="1">
    <location>
        <begin position="349"/>
        <end position="381"/>
    </location>
</feature>
<dbReference type="STRING" id="135651.G0NUT6"/>
<dbReference type="InParanoid" id="G0NUT6"/>
<protein>
    <recommendedName>
        <fullName evidence="2">Cep192/Spd-2-like domain-containing protein</fullName>
    </recommendedName>
</protein>
<dbReference type="FunCoup" id="G0NUT6">
    <property type="interactions" value="468"/>
</dbReference>
<feature type="compositionally biased region" description="Polar residues" evidence="1">
    <location>
        <begin position="78"/>
        <end position="105"/>
    </location>
</feature>
<feature type="compositionally biased region" description="Low complexity" evidence="1">
    <location>
        <begin position="265"/>
        <end position="280"/>
    </location>
</feature>